<dbReference type="InterPro" id="IPR010496">
    <property type="entry name" value="AL/BT2_dom"/>
</dbReference>
<evidence type="ECO:0000259" key="4">
    <source>
        <dbReference type="SMART" id="SM00656"/>
    </source>
</evidence>
<dbReference type="InterPro" id="IPR045032">
    <property type="entry name" value="PEL"/>
</dbReference>
<sequence length="527" mass="53996">MPISSRGVGAAAAVTLVAAVVVGAAGAALGAPLFADDFEDGNTNGWSKSGGSWSVVTDGSRALRQAGTSSDARAFAGASTWTDYAVQARVRPIAYNGQSVGVIARAQSSGNYYALALTGGQARLVKRVGGTTSTIATGVASVPAGTWATVRLEVAGATLRGLVDGAQVVTATDTTFTAGRLGLLTTYASATFDDVTADTAPGAPPSSSPTPSQPTDPPGECTDPPVVVGFAAVNAWGQNGTTGGCGGPTVTVGDATAFLAAIARPGPLIIRVNGVITLPGPMHDVTSDKTILGIGAASGLTGGGLNIGLPVDDAVTAPPADAVHNVIIRNLVFTGTPDDAINVQMFSHHVWIDHNDLSRGYDGLVDIKRGSSYVTVSWNHTHHHTKNMLLGHDDGNGAQDTGQLKVTYHHNFFDRTPQRNPRVRFGEPVHVFNNYFLYNTDIGVACQASAGCVIEHNVFEDTEEAYAIDYAGPKGRIVARGNLFIGESAPGTIGGTVQEPGTYYGYTAQSADTVKAAVLAGAGTGHI</sequence>
<dbReference type="EMBL" id="CP073767">
    <property type="protein sequence ID" value="UWZ59910.1"/>
    <property type="molecule type" value="Genomic_DNA"/>
</dbReference>
<keyword evidence="2" id="KW-0624">Polysaccharide degradation</keyword>
<dbReference type="SMART" id="SM00656">
    <property type="entry name" value="Amb_all"/>
    <property type="match status" value="1"/>
</dbReference>
<keyword evidence="1 2" id="KW-0456">Lyase</keyword>
<comment type="subcellular location">
    <subcellularLocation>
        <location evidence="2">Secreted</location>
    </subcellularLocation>
</comment>
<evidence type="ECO:0000313" key="6">
    <source>
        <dbReference type="Proteomes" id="UP001058003"/>
    </source>
</evidence>
<protein>
    <submittedName>
        <fullName evidence="5">Right-handed parallel beta-helix repeat-containing protein</fullName>
    </submittedName>
</protein>
<feature type="compositionally biased region" description="Pro residues" evidence="3">
    <location>
        <begin position="202"/>
        <end position="217"/>
    </location>
</feature>
<dbReference type="InterPro" id="IPR002022">
    <property type="entry name" value="Pec_lyase"/>
</dbReference>
<dbReference type="InterPro" id="IPR012334">
    <property type="entry name" value="Pectin_lyas_fold"/>
</dbReference>
<dbReference type="Proteomes" id="UP001058003">
    <property type="component" value="Chromosome"/>
</dbReference>
<feature type="domain" description="Pectate lyase" evidence="4">
    <location>
        <begin position="245"/>
        <end position="465"/>
    </location>
</feature>
<keyword evidence="2" id="KW-0119">Carbohydrate metabolism</keyword>
<gene>
    <name evidence="5" type="ORF">Daura_35120</name>
</gene>
<dbReference type="PANTHER" id="PTHR31683">
    <property type="entry name" value="PECTATE LYASE 18-RELATED"/>
    <property type="match status" value="1"/>
</dbReference>
<organism evidence="5 6">
    <name type="scientific">Dactylosporangium aurantiacum</name>
    <dbReference type="NCBI Taxonomy" id="35754"/>
    <lineage>
        <taxon>Bacteria</taxon>
        <taxon>Bacillati</taxon>
        <taxon>Actinomycetota</taxon>
        <taxon>Actinomycetes</taxon>
        <taxon>Micromonosporales</taxon>
        <taxon>Micromonosporaceae</taxon>
        <taxon>Dactylosporangium</taxon>
    </lineage>
</organism>
<dbReference type="GO" id="GO:0005576">
    <property type="term" value="C:extracellular region"/>
    <property type="evidence" value="ECO:0007669"/>
    <property type="project" value="UniProtKB-SubCell"/>
</dbReference>
<evidence type="ECO:0000256" key="2">
    <source>
        <dbReference type="RuleBase" id="RU361173"/>
    </source>
</evidence>
<dbReference type="InterPro" id="IPR011050">
    <property type="entry name" value="Pectin_lyase_fold/virulence"/>
</dbReference>
<evidence type="ECO:0000256" key="1">
    <source>
        <dbReference type="ARBA" id="ARBA00023239"/>
    </source>
</evidence>
<dbReference type="OrthoDB" id="9804661at2"/>
<name>A0A9Q9IV13_9ACTN</name>
<dbReference type="KEGG" id="daur:Daura_35120"/>
<dbReference type="InterPro" id="IPR013320">
    <property type="entry name" value="ConA-like_dom_sf"/>
</dbReference>
<dbReference type="Gene3D" id="2.160.20.10">
    <property type="entry name" value="Single-stranded right-handed beta-helix, Pectin lyase-like"/>
    <property type="match status" value="1"/>
</dbReference>
<accession>A0A9Q9IV13</accession>
<dbReference type="AlphaFoldDB" id="A0A9Q9IV13"/>
<dbReference type="PANTHER" id="PTHR31683:SF18">
    <property type="entry name" value="PECTATE LYASE 21-RELATED"/>
    <property type="match status" value="1"/>
</dbReference>
<dbReference type="GO" id="GO:0016787">
    <property type="term" value="F:hydrolase activity"/>
    <property type="evidence" value="ECO:0007669"/>
    <property type="project" value="InterPro"/>
</dbReference>
<dbReference type="GO" id="GO:0000272">
    <property type="term" value="P:polysaccharide catabolic process"/>
    <property type="evidence" value="ECO:0007669"/>
    <property type="project" value="UniProtKB-KW"/>
</dbReference>
<dbReference type="Gene3D" id="2.60.120.560">
    <property type="entry name" value="Exo-inulinase, domain 1"/>
    <property type="match status" value="1"/>
</dbReference>
<evidence type="ECO:0000313" key="5">
    <source>
        <dbReference type="EMBL" id="UWZ59910.1"/>
    </source>
</evidence>
<dbReference type="Pfam" id="PF06439">
    <property type="entry name" value="3keto-disac_hyd"/>
    <property type="match status" value="1"/>
</dbReference>
<keyword evidence="2" id="KW-0964">Secreted</keyword>
<dbReference type="Pfam" id="PF00544">
    <property type="entry name" value="Pectate_lyase_4"/>
    <property type="match status" value="1"/>
</dbReference>
<reference evidence="5" key="1">
    <citation type="submission" date="2021-04" db="EMBL/GenBank/DDBJ databases">
        <title>Dactylosporangium aurantiacum NRRL B-8018 full assembly.</title>
        <authorList>
            <person name="Hartkoorn R.C."/>
            <person name="Beaudoing E."/>
            <person name="Hot D."/>
        </authorList>
    </citation>
    <scope>NUCLEOTIDE SEQUENCE</scope>
    <source>
        <strain evidence="5">NRRL B-8018</strain>
    </source>
</reference>
<evidence type="ECO:0000256" key="3">
    <source>
        <dbReference type="SAM" id="MobiDB-lite"/>
    </source>
</evidence>
<feature type="region of interest" description="Disordered" evidence="3">
    <location>
        <begin position="196"/>
        <end position="224"/>
    </location>
</feature>
<comment type="similarity">
    <text evidence="2">Belongs to the polysaccharide lyase 1 family.</text>
</comment>
<keyword evidence="6" id="KW-1185">Reference proteome</keyword>
<dbReference type="SUPFAM" id="SSF49899">
    <property type="entry name" value="Concanavalin A-like lectins/glucanases"/>
    <property type="match status" value="1"/>
</dbReference>
<dbReference type="GO" id="GO:0030570">
    <property type="term" value="F:pectate lyase activity"/>
    <property type="evidence" value="ECO:0007669"/>
    <property type="project" value="InterPro"/>
</dbReference>
<dbReference type="SUPFAM" id="SSF51126">
    <property type="entry name" value="Pectin lyase-like"/>
    <property type="match status" value="1"/>
</dbReference>
<proteinExistence type="inferred from homology"/>